<dbReference type="Gene3D" id="3.40.50.12580">
    <property type="match status" value="1"/>
</dbReference>
<evidence type="ECO:0000256" key="2">
    <source>
        <dbReference type="ARBA" id="ARBA00010488"/>
    </source>
</evidence>
<evidence type="ECO:0000256" key="3">
    <source>
        <dbReference type="ARBA" id="ARBA00022475"/>
    </source>
</evidence>
<dbReference type="GO" id="GO:0047355">
    <property type="term" value="F:CDP-glycerol glycerophosphotransferase activity"/>
    <property type="evidence" value="ECO:0007669"/>
    <property type="project" value="InterPro"/>
</dbReference>
<protein>
    <recommendedName>
        <fullName evidence="7">Glycosyltransferase 2-like domain-containing protein</fullName>
    </recommendedName>
</protein>
<evidence type="ECO:0000256" key="4">
    <source>
        <dbReference type="ARBA" id="ARBA00022679"/>
    </source>
</evidence>
<dbReference type="OrthoDB" id="3268731at2"/>
<gene>
    <name evidence="8" type="ORF">B4915_12380</name>
</gene>
<evidence type="ECO:0000256" key="6">
    <source>
        <dbReference type="ARBA" id="ARBA00023136"/>
    </source>
</evidence>
<keyword evidence="5" id="KW-0777">Teichoic acid biosynthesis</keyword>
<dbReference type="InterPro" id="IPR007554">
    <property type="entry name" value="Glycerophosphate_synth"/>
</dbReference>
<keyword evidence="3" id="KW-1003">Cell membrane</keyword>
<dbReference type="GO" id="GO:0005886">
    <property type="term" value="C:plasma membrane"/>
    <property type="evidence" value="ECO:0007669"/>
    <property type="project" value="UniProtKB-SubCell"/>
</dbReference>
<dbReference type="GO" id="GO:0019350">
    <property type="term" value="P:teichoic acid biosynthetic process"/>
    <property type="evidence" value="ECO:0007669"/>
    <property type="project" value="UniProtKB-KW"/>
</dbReference>
<dbReference type="PANTHER" id="PTHR37316:SF3">
    <property type="entry name" value="TEICHOIC ACID GLYCEROL-PHOSPHATE TRANSFERASE"/>
    <property type="match status" value="1"/>
</dbReference>
<dbReference type="SUPFAM" id="SSF53448">
    <property type="entry name" value="Nucleotide-diphospho-sugar transferases"/>
    <property type="match status" value="1"/>
</dbReference>
<keyword evidence="4" id="KW-0808">Transferase</keyword>
<keyword evidence="9" id="KW-1185">Reference proteome</keyword>
<dbReference type="Proteomes" id="UP000238650">
    <property type="component" value="Unassembled WGS sequence"/>
</dbReference>
<evidence type="ECO:0000256" key="5">
    <source>
        <dbReference type="ARBA" id="ARBA00022944"/>
    </source>
</evidence>
<dbReference type="SUPFAM" id="SSF53756">
    <property type="entry name" value="UDP-Glycosyltransferase/glycogen phosphorylase"/>
    <property type="match status" value="1"/>
</dbReference>
<comment type="caution">
    <text evidence="8">The sequence shown here is derived from an EMBL/GenBank/DDBJ whole genome shotgun (WGS) entry which is preliminary data.</text>
</comment>
<evidence type="ECO:0000313" key="8">
    <source>
        <dbReference type="EMBL" id="PRI10202.1"/>
    </source>
</evidence>
<evidence type="ECO:0000313" key="9">
    <source>
        <dbReference type="Proteomes" id="UP000238650"/>
    </source>
</evidence>
<dbReference type="EMBL" id="MWZD01000022">
    <property type="protein sequence ID" value="PRI10202.1"/>
    <property type="molecule type" value="Genomic_DNA"/>
</dbReference>
<evidence type="ECO:0000259" key="7">
    <source>
        <dbReference type="Pfam" id="PF00535"/>
    </source>
</evidence>
<sequence length="1180" mass="131530">MSRALEKTSANPALTARMKTELRRAVRRVRHAAARPYRAGMLSIVVPVYNVEAYLEQCLRSLMHQRYHNVQIIVVDDGSPDGSLAIARRLAREDARIEIVRQPNGGLSAARNTGVRHARGEFLTFIDSDDFIEPDAYARAVASLQSSGSDFAVMSYRREKNGRFFPAGRWIRDAHRRELIGTTLEEHPEIMVNTIATSKVYRRQFWDAQRFSFPEGYLYEDQIMTMEAYAAARAIDFLETVGLNWRVRTDNSSITQNAVSARNLRDFEFAIKRAVGVLEERGAHVARDRRVLQILSNNYGDLLPYLRAIDSEGWPHFIELTRFLWDRLTDDTRAELEARRKILLALCLAGEKELALEFLAAGGWNRDHFGGLPLGDRIVGEFPLSDRLREVLPADVFEFGLPETGLHATLRRVGAGDAGVIRLDFFAHINHLRMDEAEFTTRAWLLGEDGLRTELATSRRRDDADAVGHTRRYADMSFGAASAEIPYALLGRDAVFTIEVEIESGELTRRGELTADAQSVLALPLDIGDGERFAAFAAEADHAPVRLHAFAPQPRVEAARVEQGRFVLTLSHPSDLDEVTIGEGAGSAAASLTRAEPGRYEASFALESVREASRRHGEARLRARSGQIESYPLLDRPILAGELYATPLFPRRGDAPGICAVVDLSGAVLVEELEIANDRAVVTGRAFGPLSSELVADGPGGAVPAETRRDGDGIVITVPLVQGRWGLPPAGIKPGRYTFRAEEPSESTRLYLGHGVVSRFPLRRTGGRFQLTAMRNGRGDFVMSVAPPIPADQQGYGNRWRWRDWSHRLSPDGRRRAVLFRNLYGEHANDSALAVHEELRRRGSELELLWAVKDASIRLPEGAVPVLEETKAYAEAFATADYVMVNVHQPDWYSKRPGQVLVETFHGYPFKLAGRPWWKKLGFGPERIESFMRRAEEWDYLVSPAPYATGFLREFWRPDTPLPGEILEIGYPRNDALLNTDSVALREDTRSRLGIAPGTRAVLYAPTFRDYLSADDTTAKLVELFDAEQLSAALGPGYAVLLRGHPFNARAGGRRGPGGVIDVTDYPDINHLILASDIGVLDYSSLRFDYALTGKPTLFFVPDEERYFAGREGFLPYGETVFGPRIESASELLDAIRDADALRAKFEPQRQEFVARFLPLEDGKATQRLVDAVFAPRGDA</sequence>
<evidence type="ECO:0000256" key="1">
    <source>
        <dbReference type="ARBA" id="ARBA00004202"/>
    </source>
</evidence>
<dbReference type="Gene3D" id="3.40.50.11820">
    <property type="match status" value="1"/>
</dbReference>
<organism evidence="8 9">
    <name type="scientific">Leucobacter massiliensis</name>
    <dbReference type="NCBI Taxonomy" id="1686285"/>
    <lineage>
        <taxon>Bacteria</taxon>
        <taxon>Bacillati</taxon>
        <taxon>Actinomycetota</taxon>
        <taxon>Actinomycetes</taxon>
        <taxon>Micrococcales</taxon>
        <taxon>Microbacteriaceae</taxon>
        <taxon>Leucobacter</taxon>
    </lineage>
</organism>
<dbReference type="InterPro" id="IPR043149">
    <property type="entry name" value="TagF_N"/>
</dbReference>
<dbReference type="InterPro" id="IPR051612">
    <property type="entry name" value="Teichoic_Acid_Biosynth"/>
</dbReference>
<dbReference type="Pfam" id="PF04464">
    <property type="entry name" value="Glyphos_transf"/>
    <property type="match status" value="1"/>
</dbReference>
<dbReference type="InterPro" id="IPR001173">
    <property type="entry name" value="Glyco_trans_2-like"/>
</dbReference>
<keyword evidence="6" id="KW-0472">Membrane</keyword>
<accession>A0A2S9QKU6</accession>
<dbReference type="CDD" id="cd00761">
    <property type="entry name" value="Glyco_tranf_GTA_type"/>
    <property type="match status" value="1"/>
</dbReference>
<feature type="domain" description="Glycosyltransferase 2-like" evidence="7">
    <location>
        <begin position="43"/>
        <end position="171"/>
    </location>
</feature>
<dbReference type="Gene3D" id="3.90.550.10">
    <property type="entry name" value="Spore Coat Polysaccharide Biosynthesis Protein SpsA, Chain A"/>
    <property type="match status" value="1"/>
</dbReference>
<dbReference type="PANTHER" id="PTHR37316">
    <property type="entry name" value="TEICHOIC ACID GLYCEROL-PHOSPHATE PRIMASE"/>
    <property type="match status" value="1"/>
</dbReference>
<proteinExistence type="inferred from homology"/>
<comment type="subcellular location">
    <subcellularLocation>
        <location evidence="1">Cell membrane</location>
        <topology evidence="1">Peripheral membrane protein</topology>
    </subcellularLocation>
</comment>
<comment type="similarity">
    <text evidence="2">Belongs to the CDP-glycerol glycerophosphotransferase family.</text>
</comment>
<name>A0A2S9QKU6_9MICO</name>
<dbReference type="RefSeq" id="WP_105806136.1">
    <property type="nucleotide sequence ID" value="NZ_MWZD01000022.1"/>
</dbReference>
<dbReference type="InterPro" id="IPR043148">
    <property type="entry name" value="TagF_C"/>
</dbReference>
<dbReference type="AlphaFoldDB" id="A0A2S9QKU6"/>
<reference evidence="8 9" key="1">
    <citation type="journal article" date="2017" name="New Microbes New Infect">
        <title>Genome sequence of 'Leucobacter massiliensis' sp. nov. isolated from human pharynx after travel to the 2014 Hajj.</title>
        <authorList>
            <person name="Leangapichart T."/>
            <person name="Gautret P."/>
            <person name="Nguyen T.T."/>
            <person name="Armstrong N."/>
            <person name="Rolain J.M."/>
        </authorList>
    </citation>
    <scope>NUCLEOTIDE SEQUENCE [LARGE SCALE GENOMIC DNA]</scope>
    <source>
        <strain evidence="8 9">122RC15</strain>
    </source>
</reference>
<dbReference type="Pfam" id="PF00535">
    <property type="entry name" value="Glycos_transf_2"/>
    <property type="match status" value="1"/>
</dbReference>
<dbReference type="InterPro" id="IPR029044">
    <property type="entry name" value="Nucleotide-diphossugar_trans"/>
</dbReference>